<dbReference type="Pfam" id="PF13404">
    <property type="entry name" value="HTH_AsnC-type"/>
    <property type="match status" value="1"/>
</dbReference>
<evidence type="ECO:0000313" key="5">
    <source>
        <dbReference type="EMBL" id="NDY93306.1"/>
    </source>
</evidence>
<keyword evidence="6" id="KW-1185">Reference proteome</keyword>
<dbReference type="GO" id="GO:0043200">
    <property type="term" value="P:response to amino acid"/>
    <property type="evidence" value="ECO:0007669"/>
    <property type="project" value="TreeGrafter"/>
</dbReference>
<keyword evidence="1" id="KW-0805">Transcription regulation</keyword>
<dbReference type="AlphaFoldDB" id="A0A7C9TP56"/>
<keyword evidence="3" id="KW-0804">Transcription</keyword>
<dbReference type="RefSeq" id="WP_163459348.1">
    <property type="nucleotide sequence ID" value="NZ_JAAGOH010000032.1"/>
</dbReference>
<dbReference type="InterPro" id="IPR036388">
    <property type="entry name" value="WH-like_DNA-bd_sf"/>
</dbReference>
<evidence type="ECO:0000256" key="1">
    <source>
        <dbReference type="ARBA" id="ARBA00023015"/>
    </source>
</evidence>
<accession>A0A7C9TP56</accession>
<evidence type="ECO:0000256" key="2">
    <source>
        <dbReference type="ARBA" id="ARBA00023125"/>
    </source>
</evidence>
<dbReference type="PANTHER" id="PTHR30154">
    <property type="entry name" value="LEUCINE-RESPONSIVE REGULATORY PROTEIN"/>
    <property type="match status" value="1"/>
</dbReference>
<dbReference type="SUPFAM" id="SSF46785">
    <property type="entry name" value="Winged helix' DNA-binding domain"/>
    <property type="match status" value="1"/>
</dbReference>
<name>A0A7C9TP56_9BURK</name>
<dbReference type="Gene3D" id="1.10.10.10">
    <property type="entry name" value="Winged helix-like DNA-binding domain superfamily/Winged helix DNA-binding domain"/>
    <property type="match status" value="1"/>
</dbReference>
<dbReference type="InterPro" id="IPR036390">
    <property type="entry name" value="WH_DNA-bd_sf"/>
</dbReference>
<dbReference type="Gene3D" id="3.30.70.920">
    <property type="match status" value="1"/>
</dbReference>
<reference evidence="5 6" key="1">
    <citation type="submission" date="2020-02" db="EMBL/GenBank/DDBJ databases">
        <title>Ideonella bacterium strain TBM-1.</title>
        <authorList>
            <person name="Chen W.-M."/>
        </authorList>
    </citation>
    <scope>NUCLEOTIDE SEQUENCE [LARGE SCALE GENOMIC DNA]</scope>
    <source>
        <strain evidence="5 6">TBM-1</strain>
    </source>
</reference>
<dbReference type="InterPro" id="IPR000485">
    <property type="entry name" value="AsnC-type_HTH_dom"/>
</dbReference>
<dbReference type="PRINTS" id="PR00033">
    <property type="entry name" value="HTHASNC"/>
</dbReference>
<feature type="domain" description="HTH asnC-type" evidence="4">
    <location>
        <begin position="23"/>
        <end position="84"/>
    </location>
</feature>
<dbReference type="GO" id="GO:0043565">
    <property type="term" value="F:sequence-specific DNA binding"/>
    <property type="evidence" value="ECO:0007669"/>
    <property type="project" value="InterPro"/>
</dbReference>
<dbReference type="GO" id="GO:0005829">
    <property type="term" value="C:cytosol"/>
    <property type="evidence" value="ECO:0007669"/>
    <property type="project" value="TreeGrafter"/>
</dbReference>
<evidence type="ECO:0000259" key="4">
    <source>
        <dbReference type="PROSITE" id="PS50956"/>
    </source>
</evidence>
<dbReference type="PANTHER" id="PTHR30154:SF34">
    <property type="entry name" value="TRANSCRIPTIONAL REGULATOR AZLB"/>
    <property type="match status" value="1"/>
</dbReference>
<dbReference type="InterPro" id="IPR019888">
    <property type="entry name" value="Tscrpt_reg_AsnC-like"/>
</dbReference>
<keyword evidence="2" id="KW-0238">DNA-binding</keyword>
<dbReference type="Proteomes" id="UP000484255">
    <property type="component" value="Unassembled WGS sequence"/>
</dbReference>
<comment type="caution">
    <text evidence="5">The sequence shown here is derived from an EMBL/GenBank/DDBJ whole genome shotgun (WGS) entry which is preliminary data.</text>
</comment>
<evidence type="ECO:0000313" key="6">
    <source>
        <dbReference type="Proteomes" id="UP000484255"/>
    </source>
</evidence>
<evidence type="ECO:0000256" key="3">
    <source>
        <dbReference type="ARBA" id="ARBA00023163"/>
    </source>
</evidence>
<proteinExistence type="predicted"/>
<dbReference type="Pfam" id="PF01037">
    <property type="entry name" value="AsnC_trans_reg"/>
    <property type="match status" value="1"/>
</dbReference>
<protein>
    <submittedName>
        <fullName evidence="5">Lrp/AsnC family transcriptional regulator</fullName>
    </submittedName>
</protein>
<dbReference type="SMART" id="SM00344">
    <property type="entry name" value="HTH_ASNC"/>
    <property type="match status" value="1"/>
</dbReference>
<dbReference type="InterPro" id="IPR019887">
    <property type="entry name" value="Tscrpt_reg_AsnC/Lrp_C"/>
</dbReference>
<organism evidence="5 6">
    <name type="scientific">Ideonella livida</name>
    <dbReference type="NCBI Taxonomy" id="2707176"/>
    <lineage>
        <taxon>Bacteria</taxon>
        <taxon>Pseudomonadati</taxon>
        <taxon>Pseudomonadota</taxon>
        <taxon>Betaproteobacteria</taxon>
        <taxon>Burkholderiales</taxon>
        <taxon>Sphaerotilaceae</taxon>
        <taxon>Ideonella</taxon>
    </lineage>
</organism>
<dbReference type="InterPro" id="IPR011008">
    <property type="entry name" value="Dimeric_a/b-barrel"/>
</dbReference>
<dbReference type="PROSITE" id="PS50956">
    <property type="entry name" value="HTH_ASNC_2"/>
    <property type="match status" value="1"/>
</dbReference>
<dbReference type="SUPFAM" id="SSF54909">
    <property type="entry name" value="Dimeric alpha+beta barrel"/>
    <property type="match status" value="1"/>
</dbReference>
<gene>
    <name evidence="5" type="ORF">G3A44_19105</name>
</gene>
<sequence>MSRVPALPPPEAAAAATGACPALDDFDRHLLAFVQQDCTLSAEHMGAAIGLSASAVQRRLKRLRAQGVIQAQVAVLDPARVGRGVTLLAGLQIDRDNYPVLAALRPRLAQDAAVQQAWYVTGQNDLMVVVQVANMAAYDAWCAALMQALPQIGRITTQVVIESLKRGLVVPVEAPV</sequence>
<dbReference type="EMBL" id="JAAGOH010000032">
    <property type="protein sequence ID" value="NDY93306.1"/>
    <property type="molecule type" value="Genomic_DNA"/>
</dbReference>